<dbReference type="InterPro" id="IPR027417">
    <property type="entry name" value="P-loop_NTPase"/>
</dbReference>
<gene>
    <name evidence="1" type="ORF">MCOS_LOCUS3155</name>
</gene>
<accession>A0A0R3U8F2</accession>
<dbReference type="Proteomes" id="UP000267029">
    <property type="component" value="Unassembled WGS sequence"/>
</dbReference>
<sequence length="479" mass="52790">MIVAIQTHQVLTTPGVVLRTLFSALSDVAKLLWFHANTGSRKSSNMRLSSFFQPRKTATKKRPLKETSKNTASDLQGLKLNNKSLVLFDEVDVLFDSDRGFWSAVGRLLQLGRRPILLTATDPAVVHRIPVAFQICNLMPLQSPVLLKPLLRRICESQGAVLTNSLMQVVTAKVFEEQYCDIPSRTVSTAKWLVDNGQFFNVRQSIVQLQWLLASGGLGIDQVSIISVHLHYYSLLVLLSCFKGSLWPQCFMAFVHLDHSLATKTDHSDLIGRLSAAFHRLFSLSFVHKTSSQTSSENPPPAPLSDDFVKIFESDNEEQQPAADSDTKRQIFFFHLYCQKITANQCREVSTSVLTELSRATDLQALLDVCSTVCGRRELLEATKSLDYAQSSSNRVNVFTTLGDLGSAPLTGIDPIGAVGTFAGEEDWRSLLNANASRTFSRLESHLLATPALPEGSELADGVCGGYVNEPSTVEEVLA</sequence>
<evidence type="ECO:0000313" key="2">
    <source>
        <dbReference type="Proteomes" id="UP000267029"/>
    </source>
</evidence>
<dbReference type="GO" id="GO:0005634">
    <property type="term" value="C:nucleus"/>
    <property type="evidence" value="ECO:0007669"/>
    <property type="project" value="TreeGrafter"/>
</dbReference>
<protein>
    <recommendedName>
        <fullName evidence="3">ATPase AAA-type core domain-containing protein</fullName>
    </recommendedName>
</protein>
<dbReference type="GO" id="GO:0003677">
    <property type="term" value="F:DNA binding"/>
    <property type="evidence" value="ECO:0007669"/>
    <property type="project" value="TreeGrafter"/>
</dbReference>
<dbReference type="PANTHER" id="PTHR23389:SF21">
    <property type="entry name" value="ATPASE FAMILY AAA DOMAIN-CONTAINING PROTEIN 5"/>
    <property type="match status" value="1"/>
</dbReference>
<evidence type="ECO:0000313" key="1">
    <source>
        <dbReference type="EMBL" id="VDD77152.1"/>
    </source>
</evidence>
<dbReference type="STRING" id="53468.A0A0R3U8F2"/>
<dbReference type="OrthoDB" id="9996895at2759"/>
<dbReference type="EMBL" id="UXSR01000650">
    <property type="protein sequence ID" value="VDD77152.1"/>
    <property type="molecule type" value="Genomic_DNA"/>
</dbReference>
<dbReference type="Gene3D" id="3.40.50.300">
    <property type="entry name" value="P-loop containing nucleotide triphosphate hydrolases"/>
    <property type="match status" value="1"/>
</dbReference>
<organism evidence="1 2">
    <name type="scientific">Mesocestoides corti</name>
    <name type="common">Flatworm</name>
    <dbReference type="NCBI Taxonomy" id="53468"/>
    <lineage>
        <taxon>Eukaryota</taxon>
        <taxon>Metazoa</taxon>
        <taxon>Spiralia</taxon>
        <taxon>Lophotrochozoa</taxon>
        <taxon>Platyhelminthes</taxon>
        <taxon>Cestoda</taxon>
        <taxon>Eucestoda</taxon>
        <taxon>Cyclophyllidea</taxon>
        <taxon>Mesocestoididae</taxon>
        <taxon>Mesocestoides</taxon>
    </lineage>
</organism>
<dbReference type="AlphaFoldDB" id="A0A0R3U8F2"/>
<reference evidence="1 2" key="1">
    <citation type="submission" date="2018-10" db="EMBL/GenBank/DDBJ databases">
        <authorList>
            <consortium name="Pathogen Informatics"/>
        </authorList>
    </citation>
    <scope>NUCLEOTIDE SEQUENCE [LARGE SCALE GENOMIC DNA]</scope>
</reference>
<name>A0A0R3U8F2_MESCO</name>
<dbReference type="PANTHER" id="PTHR23389">
    <property type="entry name" value="CHROMOSOME TRANSMISSION FIDELITY FACTOR 18"/>
    <property type="match status" value="1"/>
</dbReference>
<keyword evidence="2" id="KW-1185">Reference proteome</keyword>
<evidence type="ECO:0008006" key="3">
    <source>
        <dbReference type="Google" id="ProtNLM"/>
    </source>
</evidence>
<proteinExistence type="predicted"/>